<feature type="domain" description="Xylose isomerase-like TIM barrel" evidence="1">
    <location>
        <begin position="2"/>
        <end position="107"/>
    </location>
</feature>
<sequence length="131" mass="15450">MCMETHDDWCNPKHVAEVMRQVNHPAIAVNWDVMHPVRMGFATMDQAFEVLKPWIRHLHVHDGLRRTGRLVPIGKGDYDHRRVIELLVSIKYDGYLSGEWINWDDPYEVHLPRELATLKGYEREARESVLH</sequence>
<reference evidence="2 3" key="1">
    <citation type="submission" date="2018-06" db="EMBL/GenBank/DDBJ databases">
        <title>Extensive metabolic versatility and redundancy in microbially diverse, dynamic hydrothermal sediments.</title>
        <authorList>
            <person name="Dombrowski N."/>
            <person name="Teske A."/>
            <person name="Baker B.J."/>
        </authorList>
    </citation>
    <scope>NUCLEOTIDE SEQUENCE [LARGE SCALE GENOMIC DNA]</scope>
    <source>
        <strain evidence="2">B47_G16</strain>
    </source>
</reference>
<comment type="caution">
    <text evidence="2">The sequence shown here is derived from an EMBL/GenBank/DDBJ whole genome shotgun (WGS) entry which is preliminary data.</text>
</comment>
<dbReference type="EMBL" id="QMPZ01000102">
    <property type="protein sequence ID" value="RLE08359.1"/>
    <property type="molecule type" value="Genomic_DNA"/>
</dbReference>
<evidence type="ECO:0000313" key="2">
    <source>
        <dbReference type="EMBL" id="RLE08359.1"/>
    </source>
</evidence>
<evidence type="ECO:0000313" key="3">
    <source>
        <dbReference type="Proteomes" id="UP000279422"/>
    </source>
</evidence>
<dbReference type="InterPro" id="IPR036237">
    <property type="entry name" value="Xyl_isomerase-like_sf"/>
</dbReference>
<protein>
    <recommendedName>
        <fullName evidence="1">Xylose isomerase-like TIM barrel domain-containing protein</fullName>
    </recommendedName>
</protein>
<evidence type="ECO:0000259" key="1">
    <source>
        <dbReference type="Pfam" id="PF01261"/>
    </source>
</evidence>
<name>A0A497E3B9_UNCAE</name>
<dbReference type="PANTHER" id="PTHR12110">
    <property type="entry name" value="HYDROXYPYRUVATE ISOMERASE"/>
    <property type="match status" value="1"/>
</dbReference>
<proteinExistence type="predicted"/>
<accession>A0A497E3B9</accession>
<dbReference type="InterPro" id="IPR013022">
    <property type="entry name" value="Xyl_isomerase-like_TIM-brl"/>
</dbReference>
<dbReference type="InterPro" id="IPR050312">
    <property type="entry name" value="IolE/XylAMocC-like"/>
</dbReference>
<dbReference type="SUPFAM" id="SSF51658">
    <property type="entry name" value="Xylose isomerase-like"/>
    <property type="match status" value="1"/>
</dbReference>
<dbReference type="Proteomes" id="UP000279422">
    <property type="component" value="Unassembled WGS sequence"/>
</dbReference>
<organism evidence="2 3">
    <name type="scientific">Aerophobetes bacterium</name>
    <dbReference type="NCBI Taxonomy" id="2030807"/>
    <lineage>
        <taxon>Bacteria</taxon>
        <taxon>Candidatus Aerophobota</taxon>
    </lineage>
</organism>
<dbReference type="Gene3D" id="3.20.20.150">
    <property type="entry name" value="Divalent-metal-dependent TIM barrel enzymes"/>
    <property type="match status" value="1"/>
</dbReference>
<gene>
    <name evidence="2" type="ORF">DRJ00_06470</name>
</gene>
<dbReference type="PANTHER" id="PTHR12110:SF41">
    <property type="entry name" value="INOSOSE DEHYDRATASE"/>
    <property type="match status" value="1"/>
</dbReference>
<dbReference type="Pfam" id="PF01261">
    <property type="entry name" value="AP_endonuc_2"/>
    <property type="match status" value="1"/>
</dbReference>
<dbReference type="AlphaFoldDB" id="A0A497E3B9"/>